<dbReference type="Proteomes" id="UP001056120">
    <property type="component" value="Linkage Group LG16"/>
</dbReference>
<evidence type="ECO:0000313" key="2">
    <source>
        <dbReference type="Proteomes" id="UP001056120"/>
    </source>
</evidence>
<reference evidence="2" key="1">
    <citation type="journal article" date="2022" name="Mol. Ecol. Resour.">
        <title>The genomes of chicory, endive, great burdock and yacon provide insights into Asteraceae palaeo-polyploidization history and plant inulin production.</title>
        <authorList>
            <person name="Fan W."/>
            <person name="Wang S."/>
            <person name="Wang H."/>
            <person name="Wang A."/>
            <person name="Jiang F."/>
            <person name="Liu H."/>
            <person name="Zhao H."/>
            <person name="Xu D."/>
            <person name="Zhang Y."/>
        </authorList>
    </citation>
    <scope>NUCLEOTIDE SEQUENCE [LARGE SCALE GENOMIC DNA]</scope>
    <source>
        <strain evidence="2">cv. Yunnan</strain>
    </source>
</reference>
<name>A0ACB9FQJ3_9ASTR</name>
<evidence type="ECO:0000313" key="1">
    <source>
        <dbReference type="EMBL" id="KAI3773404.1"/>
    </source>
</evidence>
<gene>
    <name evidence="1" type="ORF">L1987_47931</name>
</gene>
<organism evidence="1 2">
    <name type="scientific">Smallanthus sonchifolius</name>
    <dbReference type="NCBI Taxonomy" id="185202"/>
    <lineage>
        <taxon>Eukaryota</taxon>
        <taxon>Viridiplantae</taxon>
        <taxon>Streptophyta</taxon>
        <taxon>Embryophyta</taxon>
        <taxon>Tracheophyta</taxon>
        <taxon>Spermatophyta</taxon>
        <taxon>Magnoliopsida</taxon>
        <taxon>eudicotyledons</taxon>
        <taxon>Gunneridae</taxon>
        <taxon>Pentapetalae</taxon>
        <taxon>asterids</taxon>
        <taxon>campanulids</taxon>
        <taxon>Asterales</taxon>
        <taxon>Asteraceae</taxon>
        <taxon>Asteroideae</taxon>
        <taxon>Heliantheae alliance</taxon>
        <taxon>Millerieae</taxon>
        <taxon>Smallanthus</taxon>
    </lineage>
</organism>
<comment type="caution">
    <text evidence="1">The sequence shown here is derived from an EMBL/GenBank/DDBJ whole genome shotgun (WGS) entry which is preliminary data.</text>
</comment>
<protein>
    <submittedName>
        <fullName evidence="1">Uncharacterized protein</fullName>
    </submittedName>
</protein>
<sequence length="255" mass="27676">MASQESQFRAGEAKGQAEEKTGQVMGNIRDKAQQGKDKTSETAGSAWNKTKESTDQTGSYVSEKASQMSKATKDKASDMAQSTKETAQAGKEKTGGMMQRTGEKVKGMAQGAADAVKSTFGMGGDEDSDAIVCLAIFVFIANNEVLFQMCFVYIAIKAPHHPVKPSSKLRSKTLPTSDVLGESKQKSTKESQHNQKSAENSRTVFGQLSKFRGLIEICLLTNGLGYFELLLTLRLYQIFQRAFSSIGDQDGIDEV</sequence>
<dbReference type="EMBL" id="CM042033">
    <property type="protein sequence ID" value="KAI3773404.1"/>
    <property type="molecule type" value="Genomic_DNA"/>
</dbReference>
<accession>A0ACB9FQJ3</accession>
<proteinExistence type="predicted"/>
<reference evidence="1 2" key="2">
    <citation type="journal article" date="2022" name="Mol. Ecol. Resour.">
        <title>The genomes of chicory, endive, great burdock and yacon provide insights into Asteraceae paleo-polyploidization history and plant inulin production.</title>
        <authorList>
            <person name="Fan W."/>
            <person name="Wang S."/>
            <person name="Wang H."/>
            <person name="Wang A."/>
            <person name="Jiang F."/>
            <person name="Liu H."/>
            <person name="Zhao H."/>
            <person name="Xu D."/>
            <person name="Zhang Y."/>
        </authorList>
    </citation>
    <scope>NUCLEOTIDE SEQUENCE [LARGE SCALE GENOMIC DNA]</scope>
    <source>
        <strain evidence="2">cv. Yunnan</strain>
        <tissue evidence="1">Leaves</tissue>
    </source>
</reference>
<keyword evidence="2" id="KW-1185">Reference proteome</keyword>